<dbReference type="PANTHER" id="PTHR42782:SF2">
    <property type="entry name" value="3-OXOACYL-[ACYL-CARRIER-PROTEIN] SYNTHASE-LIKE PROTEIN"/>
    <property type="match status" value="1"/>
</dbReference>
<dbReference type="AlphaFoldDB" id="A0A7R9XWI5"/>
<sequence>MCPSGGGGGERDAMEARDAVAACSTLAEACVLALSTPCNWRKADVADALAERWRAGKRDGQANAWRVHSGERVARETPPDVPARKEGLVFVEPGKVKRSPKKGSHAARLALLHSLAHIEATAVDLGLDAIARFGGAGSDMPQEFYDDFVEVAADECRHFRALAARLLEPPYESRYGALEVHDGLWQSATATAGDVRARMAIEHMVHEARGLDVLPSTINKFKGGGDAKTAKLLEEVVYPEEVSHCAAGLRWFCYATAAASQSASPALPPAHPDSHLDAATVEAARQHFLAIVPEYFRGKLKPPFNDEARAKAGFTKSWYEPLSSDAQRDAAQEQLDRLSLQRPAEGAARAAA</sequence>
<evidence type="ECO:0000256" key="1">
    <source>
        <dbReference type="SAM" id="MobiDB-lite"/>
    </source>
</evidence>
<feature type="region of interest" description="Disordered" evidence="1">
    <location>
        <begin position="323"/>
        <end position="352"/>
    </location>
</feature>
<feature type="compositionally biased region" description="Basic and acidic residues" evidence="1">
    <location>
        <begin position="326"/>
        <end position="336"/>
    </location>
</feature>
<dbReference type="EMBL" id="HBDZ01002716">
    <property type="protein sequence ID" value="CAD8231674.1"/>
    <property type="molecule type" value="Transcribed_RNA"/>
</dbReference>
<dbReference type="InterPro" id="IPR009078">
    <property type="entry name" value="Ferritin-like_SF"/>
</dbReference>
<dbReference type="Pfam" id="PF04305">
    <property type="entry name" value="DUF455"/>
    <property type="match status" value="1"/>
</dbReference>
<evidence type="ECO:0000313" key="2">
    <source>
        <dbReference type="EMBL" id="CAD8231674.1"/>
    </source>
</evidence>
<protein>
    <recommendedName>
        <fullName evidence="3">DUF455-domain-containing protein</fullName>
    </recommendedName>
</protein>
<reference evidence="2" key="1">
    <citation type="submission" date="2021-01" db="EMBL/GenBank/DDBJ databases">
        <authorList>
            <person name="Corre E."/>
            <person name="Pelletier E."/>
            <person name="Niang G."/>
            <person name="Scheremetjew M."/>
            <person name="Finn R."/>
            <person name="Kale V."/>
            <person name="Holt S."/>
            <person name="Cochrane G."/>
            <person name="Meng A."/>
            <person name="Brown T."/>
            <person name="Cohen L."/>
        </authorList>
    </citation>
    <scope>NUCLEOTIDE SEQUENCE</scope>
    <source>
        <strain evidence="2">CCMP1413</strain>
    </source>
</reference>
<proteinExistence type="predicted"/>
<dbReference type="InterPro" id="IPR007402">
    <property type="entry name" value="DUF455"/>
</dbReference>
<gene>
    <name evidence="2" type="ORF">PCOL08062_LOCUS2148</name>
</gene>
<name>A0A7R9XWI5_9VIRI</name>
<evidence type="ECO:0008006" key="3">
    <source>
        <dbReference type="Google" id="ProtNLM"/>
    </source>
</evidence>
<dbReference type="PANTHER" id="PTHR42782">
    <property type="entry name" value="SI:CH73-314G15.3"/>
    <property type="match status" value="1"/>
</dbReference>
<dbReference type="CDD" id="cd00657">
    <property type="entry name" value="Ferritin_like"/>
    <property type="match status" value="1"/>
</dbReference>
<organism evidence="2">
    <name type="scientific">Prasinoderma coloniale</name>
    <dbReference type="NCBI Taxonomy" id="156133"/>
    <lineage>
        <taxon>Eukaryota</taxon>
        <taxon>Viridiplantae</taxon>
        <taxon>Prasinodermophyta</taxon>
        <taxon>Prasinodermophyceae</taxon>
        <taxon>Prasinodermales</taxon>
        <taxon>Prasinodermaceae</taxon>
        <taxon>Prasinoderma</taxon>
    </lineage>
</organism>
<dbReference type="SUPFAM" id="SSF47240">
    <property type="entry name" value="Ferritin-like"/>
    <property type="match status" value="1"/>
</dbReference>
<accession>A0A7R9XWI5</accession>